<keyword evidence="11" id="KW-1185">Reference proteome</keyword>
<feature type="region of interest" description="Disordered" evidence="8">
    <location>
        <begin position="227"/>
        <end position="250"/>
    </location>
</feature>
<accession>A0AAV9HBI4</accession>
<evidence type="ECO:0000256" key="1">
    <source>
        <dbReference type="ARBA" id="ARBA00011198"/>
    </source>
</evidence>
<dbReference type="Proteomes" id="UP001321749">
    <property type="component" value="Unassembled WGS sequence"/>
</dbReference>
<dbReference type="AlphaFoldDB" id="A0AAV9HBI4"/>
<feature type="domain" description="Glycosyl transferase family 28 C-terminal" evidence="9">
    <location>
        <begin position="18"/>
        <end position="154"/>
    </location>
</feature>
<comment type="catalytic activity">
    <reaction evidence="6">
        <text>an N-acetyl-alpha-D-glucosaminyl-diphospho-di-trans,poly-cis-dolichol + UDP-N-acetyl-alpha-D-glucosamine = an N,N'-diacetylchitobiosyl-diphospho-di-trans,poly-cis-dolichol + UDP + H(+)</text>
        <dbReference type="Rhea" id="RHEA:23380"/>
        <dbReference type="Rhea" id="RHEA-COMP:19507"/>
        <dbReference type="Rhea" id="RHEA-COMP:19510"/>
        <dbReference type="ChEBI" id="CHEBI:15378"/>
        <dbReference type="ChEBI" id="CHEBI:57269"/>
        <dbReference type="ChEBI" id="CHEBI:57705"/>
        <dbReference type="ChEBI" id="CHEBI:58223"/>
        <dbReference type="ChEBI" id="CHEBI:58427"/>
        <dbReference type="EC" id="2.4.1.141"/>
    </reaction>
</comment>
<evidence type="ECO:0000256" key="7">
    <source>
        <dbReference type="RuleBase" id="RU362128"/>
    </source>
</evidence>
<sequence length="250" mass="27864">MDDDSIKHPSGTAVGRRCFVTVGSIASFRPLLSEIISKDFLACLSRHGYDAVDVQCGPDYEWFQAEVAKLDQNDVHAINIQAFPYTKQMIDYMIQCRGEDKVRPAGCVIAHAGAGTILEALRVDAPLIAVANPTLMDNHQLELAEEVEEQRWAVHGKIGNLKSAVEQINRNIVQGRLDSLPPYAPAPFPVPAEERITIFDWMALTCYPEEFARQQHRAALLKQEEEFRRQAAGQGSGTDEKGEIGHMKYD</sequence>
<reference evidence="10" key="2">
    <citation type="submission" date="2023-06" db="EMBL/GenBank/DDBJ databases">
        <authorList>
            <consortium name="Lawrence Berkeley National Laboratory"/>
            <person name="Mondo S.J."/>
            <person name="Hensen N."/>
            <person name="Bonometti L."/>
            <person name="Westerberg I."/>
            <person name="Brannstrom I.O."/>
            <person name="Guillou S."/>
            <person name="Cros-Aarteil S."/>
            <person name="Calhoun S."/>
            <person name="Haridas S."/>
            <person name="Kuo A."/>
            <person name="Pangilinan J."/>
            <person name="Riley R."/>
            <person name="Labutti K."/>
            <person name="Andreopoulos B."/>
            <person name="Lipzen A."/>
            <person name="Chen C."/>
            <person name="Yanf M."/>
            <person name="Daum C."/>
            <person name="Ng V."/>
            <person name="Clum A."/>
            <person name="Steindorff A."/>
            <person name="Ohm R."/>
            <person name="Martin F."/>
            <person name="Silar P."/>
            <person name="Natvig D."/>
            <person name="Lalanne C."/>
            <person name="Gautier V."/>
            <person name="Ament-Velasquez S.L."/>
            <person name="Kruys A."/>
            <person name="Hutchinson M.I."/>
            <person name="Powell A.J."/>
            <person name="Barry K."/>
            <person name="Miller A.N."/>
            <person name="Grigoriev I.V."/>
            <person name="Debuchy R."/>
            <person name="Gladieux P."/>
            <person name="Thoren M.H."/>
            <person name="Johannesson H."/>
        </authorList>
    </citation>
    <scope>NUCLEOTIDE SEQUENCE</scope>
    <source>
        <strain evidence="10">PSN324</strain>
    </source>
</reference>
<evidence type="ECO:0000259" key="9">
    <source>
        <dbReference type="Pfam" id="PF04101"/>
    </source>
</evidence>
<evidence type="ECO:0000256" key="2">
    <source>
        <dbReference type="ARBA" id="ARBA00012614"/>
    </source>
</evidence>
<comment type="similarity">
    <text evidence="7">Belongs to the glycosyltransferase 28 family.</text>
</comment>
<dbReference type="InterPro" id="IPR052474">
    <property type="entry name" value="UDP-GlcNAc_transferase"/>
</dbReference>
<reference evidence="10" key="1">
    <citation type="journal article" date="2023" name="Mol. Phylogenet. Evol.">
        <title>Genome-scale phylogeny and comparative genomics of the fungal order Sordariales.</title>
        <authorList>
            <person name="Hensen N."/>
            <person name="Bonometti L."/>
            <person name="Westerberg I."/>
            <person name="Brannstrom I.O."/>
            <person name="Guillou S."/>
            <person name="Cros-Aarteil S."/>
            <person name="Calhoun S."/>
            <person name="Haridas S."/>
            <person name="Kuo A."/>
            <person name="Mondo S."/>
            <person name="Pangilinan J."/>
            <person name="Riley R."/>
            <person name="LaButti K."/>
            <person name="Andreopoulos B."/>
            <person name="Lipzen A."/>
            <person name="Chen C."/>
            <person name="Yan M."/>
            <person name="Daum C."/>
            <person name="Ng V."/>
            <person name="Clum A."/>
            <person name="Steindorff A."/>
            <person name="Ohm R.A."/>
            <person name="Martin F."/>
            <person name="Silar P."/>
            <person name="Natvig D.O."/>
            <person name="Lalanne C."/>
            <person name="Gautier V."/>
            <person name="Ament-Velasquez S.L."/>
            <person name="Kruys A."/>
            <person name="Hutchinson M.I."/>
            <person name="Powell A.J."/>
            <person name="Barry K."/>
            <person name="Miller A.N."/>
            <person name="Grigoriev I.V."/>
            <person name="Debuchy R."/>
            <person name="Gladieux P."/>
            <person name="Hiltunen Thoren M."/>
            <person name="Johannesson H."/>
        </authorList>
    </citation>
    <scope>NUCLEOTIDE SEQUENCE</scope>
    <source>
        <strain evidence="10">PSN324</strain>
    </source>
</reference>
<dbReference type="Gene3D" id="3.40.50.2000">
    <property type="entry name" value="Glycogen Phosphorylase B"/>
    <property type="match status" value="1"/>
</dbReference>
<evidence type="ECO:0000313" key="10">
    <source>
        <dbReference type="EMBL" id="KAK4457100.1"/>
    </source>
</evidence>
<organism evidence="10 11">
    <name type="scientific">Cladorrhinum samala</name>
    <dbReference type="NCBI Taxonomy" id="585594"/>
    <lineage>
        <taxon>Eukaryota</taxon>
        <taxon>Fungi</taxon>
        <taxon>Dikarya</taxon>
        <taxon>Ascomycota</taxon>
        <taxon>Pezizomycotina</taxon>
        <taxon>Sordariomycetes</taxon>
        <taxon>Sordariomycetidae</taxon>
        <taxon>Sordariales</taxon>
        <taxon>Podosporaceae</taxon>
        <taxon>Cladorrhinum</taxon>
    </lineage>
</organism>
<dbReference type="GO" id="GO:0043541">
    <property type="term" value="C:UDP-N-acetylglucosamine transferase complex"/>
    <property type="evidence" value="ECO:0007669"/>
    <property type="project" value="TreeGrafter"/>
</dbReference>
<keyword evidence="7" id="KW-0808">Transferase</keyword>
<evidence type="ECO:0000256" key="5">
    <source>
        <dbReference type="ARBA" id="ARBA00032061"/>
    </source>
</evidence>
<keyword evidence="7" id="KW-0328">Glycosyltransferase</keyword>
<evidence type="ECO:0000256" key="8">
    <source>
        <dbReference type="SAM" id="MobiDB-lite"/>
    </source>
</evidence>
<evidence type="ECO:0000256" key="4">
    <source>
        <dbReference type="ARBA" id="ARBA00024804"/>
    </source>
</evidence>
<comment type="function">
    <text evidence="4 7">Involved in protein N-glycosylation. Essential for the second step of the dolichol-linked oligosaccharide pathway.</text>
</comment>
<evidence type="ECO:0000256" key="6">
    <source>
        <dbReference type="ARBA" id="ARBA00048184"/>
    </source>
</evidence>
<dbReference type="InterPro" id="IPR007235">
    <property type="entry name" value="Glyco_trans_28_C"/>
</dbReference>
<proteinExistence type="inferred from homology"/>
<evidence type="ECO:0000256" key="3">
    <source>
        <dbReference type="ARBA" id="ARBA00017468"/>
    </source>
</evidence>
<keyword evidence="7" id="KW-0256">Endoplasmic reticulum</keyword>
<dbReference type="GO" id="GO:0004577">
    <property type="term" value="F:N-acetylglucosaminyldiphosphodolichol N-acetylglucosaminyltransferase activity"/>
    <property type="evidence" value="ECO:0007669"/>
    <property type="project" value="UniProtKB-EC"/>
</dbReference>
<dbReference type="Pfam" id="PF04101">
    <property type="entry name" value="Glyco_tran_28_C"/>
    <property type="match status" value="1"/>
</dbReference>
<dbReference type="PANTHER" id="PTHR47043">
    <property type="entry name" value="UDP-N-ACETYLGLUCOSAMINE TRANSFERASE SUBUNIT ALG13"/>
    <property type="match status" value="1"/>
</dbReference>
<gene>
    <name evidence="7" type="primary">ALG13</name>
    <name evidence="10" type="ORF">QBC42DRAFT_279826</name>
</gene>
<dbReference type="PANTHER" id="PTHR47043:SF1">
    <property type="entry name" value="UDP-N-ACETYLGLUCOSAMINE TRANSFERASE SUBUNIT ALG13"/>
    <property type="match status" value="1"/>
</dbReference>
<dbReference type="EC" id="2.4.1.141" evidence="2 7"/>
<dbReference type="SUPFAM" id="SSF53756">
    <property type="entry name" value="UDP-Glycosyltransferase/glycogen phosphorylase"/>
    <property type="match status" value="1"/>
</dbReference>
<evidence type="ECO:0000313" key="11">
    <source>
        <dbReference type="Proteomes" id="UP001321749"/>
    </source>
</evidence>
<comment type="subcellular location">
    <subcellularLocation>
        <location evidence="7">Endoplasmic reticulum</location>
    </subcellularLocation>
</comment>
<feature type="compositionally biased region" description="Basic and acidic residues" evidence="8">
    <location>
        <begin position="238"/>
        <end position="250"/>
    </location>
</feature>
<comment type="subunit">
    <text evidence="1 7">Heterodimer with ALG14 to form a functional enzyme.</text>
</comment>
<comment type="caution">
    <text evidence="10">The sequence shown here is derived from an EMBL/GenBank/DDBJ whole genome shotgun (WGS) entry which is preliminary data.</text>
</comment>
<protein>
    <recommendedName>
        <fullName evidence="3 7">UDP-N-acetylglucosamine transferase subunit ALG13</fullName>
        <ecNumber evidence="2 7">2.4.1.141</ecNumber>
    </recommendedName>
    <alternativeName>
        <fullName evidence="5 7">Asparagine-linked glycosylation protein 13</fullName>
    </alternativeName>
</protein>
<dbReference type="EMBL" id="MU865136">
    <property type="protein sequence ID" value="KAK4457100.1"/>
    <property type="molecule type" value="Genomic_DNA"/>
</dbReference>
<name>A0AAV9HBI4_9PEZI</name>
<dbReference type="GO" id="GO:0006488">
    <property type="term" value="P:dolichol-linked oligosaccharide biosynthetic process"/>
    <property type="evidence" value="ECO:0007669"/>
    <property type="project" value="TreeGrafter"/>
</dbReference>